<dbReference type="PROSITE" id="PS50234">
    <property type="entry name" value="VWFA"/>
    <property type="match status" value="1"/>
</dbReference>
<dbReference type="Proteomes" id="UP000271162">
    <property type="component" value="Unassembled WGS sequence"/>
</dbReference>
<accession>A0A158QXG2</accession>
<reference evidence="5" key="1">
    <citation type="submission" date="2016-04" db="UniProtKB">
        <authorList>
            <consortium name="WormBaseParasite"/>
        </authorList>
    </citation>
    <scope>IDENTIFICATION</scope>
</reference>
<dbReference type="SUPFAM" id="SSF53300">
    <property type="entry name" value="vWA-like"/>
    <property type="match status" value="1"/>
</dbReference>
<feature type="region of interest" description="Disordered" evidence="1">
    <location>
        <begin position="304"/>
        <end position="372"/>
    </location>
</feature>
<reference evidence="3 4" key="2">
    <citation type="submission" date="2018-11" db="EMBL/GenBank/DDBJ databases">
        <authorList>
            <consortium name="Pathogen Informatics"/>
        </authorList>
    </citation>
    <scope>NUCLEOTIDE SEQUENCE [LARGE SCALE GENOMIC DNA]</scope>
</reference>
<gene>
    <name evidence="3" type="ORF">NBR_LOCUS6775</name>
</gene>
<name>A0A158QXG2_NIPBR</name>
<evidence type="ECO:0000256" key="1">
    <source>
        <dbReference type="SAM" id="MobiDB-lite"/>
    </source>
</evidence>
<feature type="compositionally biased region" description="Basic and acidic residues" evidence="1">
    <location>
        <begin position="335"/>
        <end position="345"/>
    </location>
</feature>
<dbReference type="InterPro" id="IPR050525">
    <property type="entry name" value="ECM_Assembly_Org"/>
</dbReference>
<evidence type="ECO:0000259" key="2">
    <source>
        <dbReference type="PROSITE" id="PS50234"/>
    </source>
</evidence>
<dbReference type="InterPro" id="IPR036465">
    <property type="entry name" value="vWFA_dom_sf"/>
</dbReference>
<dbReference type="STRING" id="27835.A0A158QXG2"/>
<keyword evidence="4" id="KW-1185">Reference proteome</keyword>
<proteinExistence type="predicted"/>
<sequence length="586" mass="65522">MQRIAGEGSNVYGPEDLAQLKERLLQDVEDARICEHDRARTVTRSINDFEQSTATDLPIEIFTELLKTKYDPTTQASIQELVPRLHDNEHKRKMKMKTHRLHSAEVTPAPMSPTEIFERVLQSVAGSGGDSYLKNKHRKKKIRRIIRKKLKRIPGISKKEGSKTKVRRIIRKKVRKVISRVTSPMRKTTTPYQTSHNVHTTRITVAPPTAPPTLIPMDLFADEELSSEPENARPPIIPFPHGEFSVNARQHGSKTFRPSAELHDGGVDAPKFPLMTFHKNPLTRRGIDRTSRLLLENDFRHGVEAPNTEDEASRALSAKTFRKVSRTPETTEETSLEKLPQHDTVTEPPRVSGARSFRKKTETSPPHEGFAEHPRILAARALQNQTKIPIPHEGDVESPRSSSSLKSTPHELPSPPAKDREDSSDRALSSKIFQDSARSVPSKEANVGSPRAFESKSSHGNGPPPARCPLDILFVVDSSGSVGEIYEKQKEFLFDLLLSIEPENQAHRVALIQFAGAKLQKTEWSFDTYRDNSQLLKAFSVVSVSLSANSHGATDAGEVIRLKVGKEDSVERSGHYENVLNGTNDE</sequence>
<dbReference type="PANTHER" id="PTHR24020">
    <property type="entry name" value="COLLAGEN ALPHA"/>
    <property type="match status" value="1"/>
</dbReference>
<dbReference type="PANTHER" id="PTHR24020:SF84">
    <property type="entry name" value="VWFA DOMAIN-CONTAINING PROTEIN"/>
    <property type="match status" value="1"/>
</dbReference>
<dbReference type="Pfam" id="PF00092">
    <property type="entry name" value="VWA"/>
    <property type="match status" value="1"/>
</dbReference>
<dbReference type="EMBL" id="UYSL01019829">
    <property type="protein sequence ID" value="VDL70364.1"/>
    <property type="molecule type" value="Genomic_DNA"/>
</dbReference>
<protein>
    <submittedName>
        <fullName evidence="5">VWFA domain-containing protein</fullName>
    </submittedName>
</protein>
<organism evidence="5">
    <name type="scientific">Nippostrongylus brasiliensis</name>
    <name type="common">Rat hookworm</name>
    <dbReference type="NCBI Taxonomy" id="27835"/>
    <lineage>
        <taxon>Eukaryota</taxon>
        <taxon>Metazoa</taxon>
        <taxon>Ecdysozoa</taxon>
        <taxon>Nematoda</taxon>
        <taxon>Chromadorea</taxon>
        <taxon>Rhabditida</taxon>
        <taxon>Rhabditina</taxon>
        <taxon>Rhabditomorpha</taxon>
        <taxon>Strongyloidea</taxon>
        <taxon>Heligmosomidae</taxon>
        <taxon>Nippostrongylus</taxon>
    </lineage>
</organism>
<feature type="region of interest" description="Disordered" evidence="1">
    <location>
        <begin position="390"/>
        <end position="464"/>
    </location>
</feature>
<dbReference type="WBParaSite" id="NBR_0000677401-mRNA-1">
    <property type="protein sequence ID" value="NBR_0000677401-mRNA-1"/>
    <property type="gene ID" value="NBR_0000677401"/>
</dbReference>
<evidence type="ECO:0000313" key="5">
    <source>
        <dbReference type="WBParaSite" id="NBR_0000677401-mRNA-1"/>
    </source>
</evidence>
<dbReference type="Gene3D" id="3.40.50.410">
    <property type="entry name" value="von Willebrand factor, type A domain"/>
    <property type="match status" value="1"/>
</dbReference>
<dbReference type="AlphaFoldDB" id="A0A158QXG2"/>
<dbReference type="InterPro" id="IPR002035">
    <property type="entry name" value="VWF_A"/>
</dbReference>
<evidence type="ECO:0000313" key="3">
    <source>
        <dbReference type="EMBL" id="VDL70364.1"/>
    </source>
</evidence>
<feature type="domain" description="VWFA" evidence="2">
    <location>
        <begin position="471"/>
        <end position="586"/>
    </location>
</feature>
<evidence type="ECO:0000313" key="4">
    <source>
        <dbReference type="Proteomes" id="UP000271162"/>
    </source>
</evidence>